<feature type="transmembrane region" description="Helical" evidence="1">
    <location>
        <begin position="145"/>
        <end position="162"/>
    </location>
</feature>
<feature type="chain" id="PRO_5046095423" description="Integral membrane protein" evidence="2">
    <location>
        <begin position="17"/>
        <end position="204"/>
    </location>
</feature>
<protein>
    <recommendedName>
        <fullName evidence="5">Integral membrane protein</fullName>
    </recommendedName>
</protein>
<reference evidence="3 4" key="1">
    <citation type="submission" date="2023-12" db="EMBL/GenBank/DDBJ databases">
        <title>Blastococcus brunescens sp. nov., an actonobacterium isolated from sandstone collected in sahara desert.</title>
        <authorList>
            <person name="Gtari M."/>
            <person name="Ghodhbane F."/>
        </authorList>
    </citation>
    <scope>NUCLEOTIDE SEQUENCE [LARGE SCALE GENOMIC DNA]</scope>
    <source>
        <strain evidence="3 4">BMG 8361</strain>
    </source>
</reference>
<organism evidence="3 4">
    <name type="scientific">Blastococcus brunescens</name>
    <dbReference type="NCBI Taxonomy" id="1564165"/>
    <lineage>
        <taxon>Bacteria</taxon>
        <taxon>Bacillati</taxon>
        <taxon>Actinomycetota</taxon>
        <taxon>Actinomycetes</taxon>
        <taxon>Geodermatophilales</taxon>
        <taxon>Geodermatophilaceae</taxon>
        <taxon>Blastococcus</taxon>
    </lineage>
</organism>
<feature type="transmembrane region" description="Helical" evidence="1">
    <location>
        <begin position="91"/>
        <end position="112"/>
    </location>
</feature>
<keyword evidence="2" id="KW-0732">Signal</keyword>
<feature type="signal peptide" evidence="2">
    <location>
        <begin position="1"/>
        <end position="16"/>
    </location>
</feature>
<proteinExistence type="predicted"/>
<evidence type="ECO:0000256" key="1">
    <source>
        <dbReference type="SAM" id="Phobius"/>
    </source>
</evidence>
<keyword evidence="1" id="KW-0472">Membrane</keyword>
<accession>A0ABZ1AWX4</accession>
<name>A0ABZ1AWX4_9ACTN</name>
<keyword evidence="1" id="KW-0812">Transmembrane</keyword>
<feature type="transmembrane region" description="Helical" evidence="1">
    <location>
        <begin position="40"/>
        <end position="61"/>
    </location>
</feature>
<gene>
    <name evidence="3" type="ORF">U6N30_17395</name>
</gene>
<feature type="transmembrane region" description="Helical" evidence="1">
    <location>
        <begin position="167"/>
        <end position="188"/>
    </location>
</feature>
<feature type="transmembrane region" description="Helical" evidence="1">
    <location>
        <begin position="119"/>
        <end position="139"/>
    </location>
</feature>
<dbReference type="RefSeq" id="WP_324273242.1">
    <property type="nucleotide sequence ID" value="NZ_CP141261.1"/>
</dbReference>
<keyword evidence="4" id="KW-1185">Reference proteome</keyword>
<evidence type="ECO:0008006" key="5">
    <source>
        <dbReference type="Google" id="ProtNLM"/>
    </source>
</evidence>
<evidence type="ECO:0000313" key="3">
    <source>
        <dbReference type="EMBL" id="WRL61883.1"/>
    </source>
</evidence>
<evidence type="ECO:0000256" key="2">
    <source>
        <dbReference type="SAM" id="SignalP"/>
    </source>
</evidence>
<sequence>MLLVVAVLLAARTAPAAGLVAAGAALTSVHGALLSDEERYGELAVVALVATVPAVLAAVRLPVLRRPATAVAVLAPAAAVLLAHADGLLPATVAGLLLALVAAAAFAVATLRAGRPEEWAAAASAAVAGLAAAATSGSVQAWGQVGLQLGVAGVAAGVYAIVASRRWVGAVAVADLVAATWIAVGGAGSRPRRRTPCRPRSGSW</sequence>
<evidence type="ECO:0000313" key="4">
    <source>
        <dbReference type="Proteomes" id="UP001324287"/>
    </source>
</evidence>
<dbReference type="EMBL" id="CP141261">
    <property type="protein sequence ID" value="WRL61883.1"/>
    <property type="molecule type" value="Genomic_DNA"/>
</dbReference>
<dbReference type="Proteomes" id="UP001324287">
    <property type="component" value="Chromosome"/>
</dbReference>
<keyword evidence="1" id="KW-1133">Transmembrane helix</keyword>